<name>A0A1C6RK61_9ACTN</name>
<reference evidence="7" key="1">
    <citation type="submission" date="2016-06" db="EMBL/GenBank/DDBJ databases">
        <authorList>
            <person name="Varghese N."/>
        </authorList>
    </citation>
    <scope>NUCLEOTIDE SEQUENCE [LARGE SCALE GENOMIC DNA]</scope>
    <source>
        <strain evidence="7">DSM 46123</strain>
    </source>
</reference>
<dbReference type="InterPro" id="IPR028082">
    <property type="entry name" value="Peripla_BP_I"/>
</dbReference>
<dbReference type="Pfam" id="PF13407">
    <property type="entry name" value="Peripla_BP_4"/>
    <property type="match status" value="1"/>
</dbReference>
<evidence type="ECO:0000259" key="5">
    <source>
        <dbReference type="Pfam" id="PF13407"/>
    </source>
</evidence>
<dbReference type="GO" id="GO:0030246">
    <property type="term" value="F:carbohydrate binding"/>
    <property type="evidence" value="ECO:0007669"/>
    <property type="project" value="UniProtKB-ARBA"/>
</dbReference>
<feature type="signal peptide" evidence="4">
    <location>
        <begin position="1"/>
        <end position="30"/>
    </location>
</feature>
<accession>A0A1C6RK61</accession>
<dbReference type="InterPro" id="IPR025997">
    <property type="entry name" value="SBP_2_dom"/>
</dbReference>
<dbReference type="Gene3D" id="3.40.50.2300">
    <property type="match status" value="2"/>
</dbReference>
<comment type="subcellular location">
    <subcellularLocation>
        <location evidence="1">Cell envelope</location>
    </subcellularLocation>
</comment>
<sequence>MENVNRRGGLRLAAVGAALVMMLTACGSDAGDGTASDSKSDDAAVQVTLALAVQSGCPFCISIQRGAESAAKDLGVDLTVVSPKTADTAGQIQQLNGLLANNPDVLVLQPFDPAALLPVVKHFADKGTPTITVDSDLSDPSARLGLISSDNEAGGKFAAEQLAERIGEKGKVLYLGYKPGLAGTDARRKGFEEQIKTYPSIEYLGAQYSADDQSVTAGQVSAALRANPDLAGIFAGAEAHAIGAAAAIREAHAQDRVSVVAFDGAPDEVQALKDNSLDLLVVQKAYEMGQLAIKQAVAYAKDGTKPDGDTYPDYVAVTRDNLAEADVRKYLYPAE</sequence>
<gene>
    <name evidence="6" type="ORF">GA0074694_2002</name>
</gene>
<dbReference type="AlphaFoldDB" id="A0A1C6RK61"/>
<keyword evidence="7" id="KW-1185">Reference proteome</keyword>
<evidence type="ECO:0000256" key="2">
    <source>
        <dbReference type="ARBA" id="ARBA00007639"/>
    </source>
</evidence>
<evidence type="ECO:0000256" key="3">
    <source>
        <dbReference type="ARBA" id="ARBA00022729"/>
    </source>
</evidence>
<evidence type="ECO:0000313" key="7">
    <source>
        <dbReference type="Proteomes" id="UP000198906"/>
    </source>
</evidence>
<dbReference type="STRING" id="47866.GA0074694_2002"/>
<feature type="chain" id="PRO_5008744870" evidence="4">
    <location>
        <begin position="31"/>
        <end position="335"/>
    </location>
</feature>
<dbReference type="GO" id="GO:0030313">
    <property type="term" value="C:cell envelope"/>
    <property type="evidence" value="ECO:0007669"/>
    <property type="project" value="UniProtKB-SubCell"/>
</dbReference>
<evidence type="ECO:0000256" key="4">
    <source>
        <dbReference type="SAM" id="SignalP"/>
    </source>
</evidence>
<protein>
    <submittedName>
        <fullName evidence="6">Monosaccharide ABC transporter substrate-binding protein, CUT2 family</fullName>
    </submittedName>
</protein>
<feature type="domain" description="Periplasmic binding protein" evidence="5">
    <location>
        <begin position="57"/>
        <end position="303"/>
    </location>
</feature>
<dbReference type="EMBL" id="FMHU01000001">
    <property type="protein sequence ID" value="SCL17432.1"/>
    <property type="molecule type" value="Genomic_DNA"/>
</dbReference>
<evidence type="ECO:0000313" key="6">
    <source>
        <dbReference type="EMBL" id="SCL17432.1"/>
    </source>
</evidence>
<proteinExistence type="inferred from homology"/>
<dbReference type="Proteomes" id="UP000198906">
    <property type="component" value="Unassembled WGS sequence"/>
</dbReference>
<dbReference type="PANTHER" id="PTHR46847:SF1">
    <property type="entry name" value="D-ALLOSE-BINDING PERIPLASMIC PROTEIN-RELATED"/>
    <property type="match status" value="1"/>
</dbReference>
<dbReference type="PROSITE" id="PS51257">
    <property type="entry name" value="PROKAR_LIPOPROTEIN"/>
    <property type="match status" value="1"/>
</dbReference>
<dbReference type="PANTHER" id="PTHR46847">
    <property type="entry name" value="D-ALLOSE-BINDING PERIPLASMIC PROTEIN-RELATED"/>
    <property type="match status" value="1"/>
</dbReference>
<evidence type="ECO:0000256" key="1">
    <source>
        <dbReference type="ARBA" id="ARBA00004196"/>
    </source>
</evidence>
<organism evidence="6 7">
    <name type="scientific">Micromonospora inyonensis</name>
    <dbReference type="NCBI Taxonomy" id="47866"/>
    <lineage>
        <taxon>Bacteria</taxon>
        <taxon>Bacillati</taxon>
        <taxon>Actinomycetota</taxon>
        <taxon>Actinomycetes</taxon>
        <taxon>Micromonosporales</taxon>
        <taxon>Micromonosporaceae</taxon>
        <taxon>Micromonospora</taxon>
    </lineage>
</organism>
<keyword evidence="3 4" id="KW-0732">Signal</keyword>
<comment type="similarity">
    <text evidence="2">Belongs to the bacterial solute-binding protein 2 family.</text>
</comment>
<dbReference type="CDD" id="cd20007">
    <property type="entry name" value="PBP1_ABC_sugar_binding-like"/>
    <property type="match status" value="1"/>
</dbReference>
<dbReference type="SUPFAM" id="SSF53822">
    <property type="entry name" value="Periplasmic binding protein-like I"/>
    <property type="match status" value="1"/>
</dbReference>
<dbReference type="RefSeq" id="WP_091455828.1">
    <property type="nucleotide sequence ID" value="NZ_FMHU01000001.1"/>
</dbReference>